<comment type="caution">
    <text evidence="1">The sequence shown here is derived from an EMBL/GenBank/DDBJ whole genome shotgun (WGS) entry which is preliminary data.</text>
</comment>
<dbReference type="Proteomes" id="UP000835052">
    <property type="component" value="Unassembled WGS sequence"/>
</dbReference>
<keyword evidence="2" id="KW-1185">Reference proteome</keyword>
<dbReference type="AlphaFoldDB" id="A0A8S1HBU7"/>
<dbReference type="EMBL" id="CAJGYM010000024">
    <property type="protein sequence ID" value="CAD6191898.1"/>
    <property type="molecule type" value="Genomic_DNA"/>
</dbReference>
<protein>
    <submittedName>
        <fullName evidence="1">Uncharacterized protein</fullName>
    </submittedName>
</protein>
<evidence type="ECO:0000313" key="1">
    <source>
        <dbReference type="EMBL" id="CAD6191898.1"/>
    </source>
</evidence>
<name>A0A8S1HBU7_9PELO</name>
<sequence>MPLIFLCPKTMNSLANLHKASSEDSLLVKDSKPNTPRIKEVPQGTEERFQPLASGWYLVLFSRPRSAMDYFETVVAISITEGAFIVIAKLGKVGRFGRSVGRIALPTVCASATGMGFGVTLRIQFASKEDRHSGSPTGPIY</sequence>
<gene>
    <name evidence="1" type="ORF">CAUJ_LOCUS7817</name>
</gene>
<proteinExistence type="predicted"/>
<accession>A0A8S1HBU7</accession>
<reference evidence="1" key="1">
    <citation type="submission" date="2020-10" db="EMBL/GenBank/DDBJ databases">
        <authorList>
            <person name="Kikuchi T."/>
        </authorList>
    </citation>
    <scope>NUCLEOTIDE SEQUENCE</scope>
    <source>
        <strain evidence="1">NKZ352</strain>
    </source>
</reference>
<evidence type="ECO:0000313" key="2">
    <source>
        <dbReference type="Proteomes" id="UP000835052"/>
    </source>
</evidence>
<organism evidence="1 2">
    <name type="scientific">Caenorhabditis auriculariae</name>
    <dbReference type="NCBI Taxonomy" id="2777116"/>
    <lineage>
        <taxon>Eukaryota</taxon>
        <taxon>Metazoa</taxon>
        <taxon>Ecdysozoa</taxon>
        <taxon>Nematoda</taxon>
        <taxon>Chromadorea</taxon>
        <taxon>Rhabditida</taxon>
        <taxon>Rhabditina</taxon>
        <taxon>Rhabditomorpha</taxon>
        <taxon>Rhabditoidea</taxon>
        <taxon>Rhabditidae</taxon>
        <taxon>Peloderinae</taxon>
        <taxon>Caenorhabditis</taxon>
    </lineage>
</organism>